<keyword evidence="4" id="KW-0378">Hydrolase</keyword>
<comment type="caution">
    <text evidence="8">The sequence shown here is derived from an EMBL/GenBank/DDBJ whole genome shotgun (WGS) entry which is preliminary data.</text>
</comment>
<proteinExistence type="predicted"/>
<keyword evidence="9" id="KW-1185">Reference proteome</keyword>
<comment type="cofactor">
    <cofactor evidence="2">
        <name>Mg(2+)</name>
        <dbReference type="ChEBI" id="CHEBI:18420"/>
    </cofactor>
</comment>
<dbReference type="SUPFAM" id="SSF55811">
    <property type="entry name" value="Nudix"/>
    <property type="match status" value="1"/>
</dbReference>
<dbReference type="OrthoDB" id="9802805at2"/>
<dbReference type="PANTHER" id="PTHR12992:SF11">
    <property type="entry name" value="MITOCHONDRIAL COENZYME A DIPHOSPHATASE NUDT8"/>
    <property type="match status" value="1"/>
</dbReference>
<dbReference type="Pfam" id="PF00293">
    <property type="entry name" value="NUDIX"/>
    <property type="match status" value="1"/>
</dbReference>
<organism evidence="8 9">
    <name type="scientific">Pacificimonas flava</name>
    <dbReference type="NCBI Taxonomy" id="1234595"/>
    <lineage>
        <taxon>Bacteria</taxon>
        <taxon>Pseudomonadati</taxon>
        <taxon>Pseudomonadota</taxon>
        <taxon>Alphaproteobacteria</taxon>
        <taxon>Sphingomonadales</taxon>
        <taxon>Sphingosinicellaceae</taxon>
        <taxon>Pacificimonas</taxon>
    </lineage>
</organism>
<dbReference type="InterPro" id="IPR015797">
    <property type="entry name" value="NUDIX_hydrolase-like_dom_sf"/>
</dbReference>
<dbReference type="InterPro" id="IPR000086">
    <property type="entry name" value="NUDIX_hydrolase_dom"/>
</dbReference>
<dbReference type="InterPro" id="IPR045121">
    <property type="entry name" value="CoAse"/>
</dbReference>
<feature type="domain" description="Nudix hydrolase" evidence="7">
    <location>
        <begin position="35"/>
        <end position="164"/>
    </location>
</feature>
<dbReference type="NCBIfam" id="NF007980">
    <property type="entry name" value="PRK10707.1"/>
    <property type="match status" value="1"/>
</dbReference>
<evidence type="ECO:0000313" key="9">
    <source>
        <dbReference type="Proteomes" id="UP000198462"/>
    </source>
</evidence>
<evidence type="ECO:0000256" key="5">
    <source>
        <dbReference type="ARBA" id="ARBA00022842"/>
    </source>
</evidence>
<name>A0A219B7U1_9SPHN</name>
<dbReference type="CDD" id="cd03426">
    <property type="entry name" value="NUDIX_CoAse_Nudt7"/>
    <property type="match status" value="1"/>
</dbReference>
<dbReference type="PANTHER" id="PTHR12992">
    <property type="entry name" value="NUDIX HYDROLASE"/>
    <property type="match status" value="1"/>
</dbReference>
<evidence type="ECO:0000256" key="2">
    <source>
        <dbReference type="ARBA" id="ARBA00001946"/>
    </source>
</evidence>
<sequence length="197" mass="21329">MKVDDIRRRLSGYSPGTSGAALTVDDYDDAGALTLKPAAVLVGIVDQPEPHLLMTVRNARMTRHAGQVAFPGGRSDPGEGPVETALREAEEEVALPQSEVDVIAPLESYRTGTGYLITPVVGVIPPGLSYRAHEPEVSEIFQIPLGHALDAANHIEQEAEWQGRMRRYFTIDWQPQHVWGATAGIIVNLSRTLAGLS</sequence>
<evidence type="ECO:0000259" key="7">
    <source>
        <dbReference type="PROSITE" id="PS51462"/>
    </source>
</evidence>
<protein>
    <submittedName>
        <fullName evidence="8">CoA pyrophosphatase</fullName>
    </submittedName>
</protein>
<keyword evidence="5" id="KW-0460">Magnesium</keyword>
<comment type="cofactor">
    <cofactor evidence="1">
        <name>Mn(2+)</name>
        <dbReference type="ChEBI" id="CHEBI:29035"/>
    </cofactor>
</comment>
<evidence type="ECO:0000256" key="1">
    <source>
        <dbReference type="ARBA" id="ARBA00001936"/>
    </source>
</evidence>
<evidence type="ECO:0000313" key="8">
    <source>
        <dbReference type="EMBL" id="OWV34223.1"/>
    </source>
</evidence>
<dbReference type="GO" id="GO:0010945">
    <property type="term" value="F:coenzyme A diphosphatase activity"/>
    <property type="evidence" value="ECO:0007669"/>
    <property type="project" value="InterPro"/>
</dbReference>
<dbReference type="GO" id="GO:0046872">
    <property type="term" value="F:metal ion binding"/>
    <property type="evidence" value="ECO:0007669"/>
    <property type="project" value="UniProtKB-KW"/>
</dbReference>
<dbReference type="PROSITE" id="PS51462">
    <property type="entry name" value="NUDIX"/>
    <property type="match status" value="1"/>
</dbReference>
<evidence type="ECO:0000256" key="3">
    <source>
        <dbReference type="ARBA" id="ARBA00022723"/>
    </source>
</evidence>
<dbReference type="EMBL" id="NFZT01000001">
    <property type="protein sequence ID" value="OWV34223.1"/>
    <property type="molecule type" value="Genomic_DNA"/>
</dbReference>
<dbReference type="AlphaFoldDB" id="A0A219B7U1"/>
<dbReference type="Gene3D" id="3.90.79.10">
    <property type="entry name" value="Nucleoside Triphosphate Pyrophosphohydrolase"/>
    <property type="match status" value="1"/>
</dbReference>
<evidence type="ECO:0000256" key="4">
    <source>
        <dbReference type="ARBA" id="ARBA00022801"/>
    </source>
</evidence>
<gene>
    <name evidence="8" type="ORF">B5C34_12655</name>
</gene>
<dbReference type="Proteomes" id="UP000198462">
    <property type="component" value="Unassembled WGS sequence"/>
</dbReference>
<dbReference type="RefSeq" id="WP_088712923.1">
    <property type="nucleotide sequence ID" value="NZ_NFZT01000001.1"/>
</dbReference>
<evidence type="ECO:0000256" key="6">
    <source>
        <dbReference type="ARBA" id="ARBA00023211"/>
    </source>
</evidence>
<keyword evidence="6" id="KW-0464">Manganese</keyword>
<accession>A0A219B7U1</accession>
<reference evidence="9" key="1">
    <citation type="submission" date="2017-05" db="EMBL/GenBank/DDBJ databases">
        <authorList>
            <person name="Lin X."/>
        </authorList>
    </citation>
    <scope>NUCLEOTIDE SEQUENCE [LARGE SCALE GENOMIC DNA]</scope>
    <source>
        <strain evidence="9">JLT2012</strain>
    </source>
</reference>
<keyword evidence="3" id="KW-0479">Metal-binding</keyword>